<evidence type="ECO:0000313" key="2">
    <source>
        <dbReference type="Ensembl" id="ENSAMEP00000039383.1"/>
    </source>
</evidence>
<feature type="compositionally biased region" description="Pro residues" evidence="1">
    <location>
        <begin position="83"/>
        <end position="93"/>
    </location>
</feature>
<feature type="compositionally biased region" description="Basic and acidic residues" evidence="1">
    <location>
        <begin position="116"/>
        <end position="134"/>
    </location>
</feature>
<sequence>MQCLVWDPVNRRPAKPRPFPIKAQGEGCPCSPPPAAGPSPRAPLLCDTDPVFSSSFSFFFFFLKGSFLRRQLSSFLQDTFRVPPKPVSPPNVSGPPLLRGVAGEPRAGWPRSHPSVADRRTIRREPSVEAKQRA</sequence>
<dbReference type="Proteomes" id="UP000008912">
    <property type="component" value="Unassembled WGS sequence"/>
</dbReference>
<dbReference type="AlphaFoldDB" id="A0A7N5KFH5"/>
<dbReference type="Ensembl" id="ENSAMET00000043874.1">
    <property type="protein sequence ID" value="ENSAMEP00000039383.1"/>
    <property type="gene ID" value="ENSAMEG00000027877.1"/>
</dbReference>
<reference evidence="2" key="2">
    <citation type="submission" date="2025-08" db="UniProtKB">
        <authorList>
            <consortium name="Ensembl"/>
        </authorList>
    </citation>
    <scope>IDENTIFICATION</scope>
</reference>
<feature type="region of interest" description="Disordered" evidence="1">
    <location>
        <begin position="15"/>
        <end position="41"/>
    </location>
</feature>
<evidence type="ECO:0000313" key="3">
    <source>
        <dbReference type="Proteomes" id="UP000008912"/>
    </source>
</evidence>
<name>A0A7N5KFH5_AILME</name>
<reference evidence="2 3" key="1">
    <citation type="journal article" date="2010" name="Nature">
        <title>The sequence and de novo assembly of the giant panda genome.</title>
        <authorList>
            <person name="Li R."/>
            <person name="Fan W."/>
            <person name="Tian G."/>
            <person name="Zhu H."/>
            <person name="He L."/>
            <person name="Cai J."/>
            <person name="Huang Q."/>
            <person name="Cai Q."/>
            <person name="Li B."/>
            <person name="Bai Y."/>
            <person name="Zhang Z."/>
            <person name="Zhang Y."/>
            <person name="Wang W."/>
            <person name="Li J."/>
            <person name="Wei F."/>
            <person name="Li H."/>
            <person name="Jian M."/>
            <person name="Li J."/>
            <person name="Zhang Z."/>
            <person name="Nielsen R."/>
            <person name="Li D."/>
            <person name="Gu W."/>
            <person name="Yang Z."/>
            <person name="Xuan Z."/>
            <person name="Ryder O.A."/>
            <person name="Leung F.C."/>
            <person name="Zhou Y."/>
            <person name="Cao J."/>
            <person name="Sun X."/>
            <person name="Fu Y."/>
            <person name="Fang X."/>
            <person name="Guo X."/>
            <person name="Wang B."/>
            <person name="Hou R."/>
            <person name="Shen F."/>
            <person name="Mu B."/>
            <person name="Ni P."/>
            <person name="Lin R."/>
            <person name="Qian W."/>
            <person name="Wang G."/>
            <person name="Yu C."/>
            <person name="Nie W."/>
            <person name="Wang J."/>
            <person name="Wu Z."/>
            <person name="Liang H."/>
            <person name="Min J."/>
            <person name="Wu Q."/>
            <person name="Cheng S."/>
            <person name="Ruan J."/>
            <person name="Wang M."/>
            <person name="Shi Z."/>
            <person name="Wen M."/>
            <person name="Liu B."/>
            <person name="Ren X."/>
            <person name="Zheng H."/>
            <person name="Dong D."/>
            <person name="Cook K."/>
            <person name="Shan G."/>
            <person name="Zhang H."/>
            <person name="Kosiol C."/>
            <person name="Xie X."/>
            <person name="Lu Z."/>
            <person name="Zheng H."/>
            <person name="Li Y."/>
            <person name="Steiner C.C."/>
            <person name="Lam T.T."/>
            <person name="Lin S."/>
            <person name="Zhang Q."/>
            <person name="Li G."/>
            <person name="Tian J."/>
            <person name="Gong T."/>
            <person name="Liu H."/>
            <person name="Zhang D."/>
            <person name="Fang L."/>
            <person name="Ye C."/>
            <person name="Zhang J."/>
            <person name="Hu W."/>
            <person name="Xu A."/>
            <person name="Ren Y."/>
            <person name="Zhang G."/>
            <person name="Bruford M.W."/>
            <person name="Li Q."/>
            <person name="Ma L."/>
            <person name="Guo Y."/>
            <person name="An N."/>
            <person name="Hu Y."/>
            <person name="Zheng Y."/>
            <person name="Shi Y."/>
            <person name="Li Z."/>
            <person name="Liu Q."/>
            <person name="Chen Y."/>
            <person name="Zhao J."/>
            <person name="Qu N."/>
            <person name="Zhao S."/>
            <person name="Tian F."/>
            <person name="Wang X."/>
            <person name="Wang H."/>
            <person name="Xu L."/>
            <person name="Liu X."/>
            <person name="Vinar T."/>
            <person name="Wang Y."/>
            <person name="Lam T.W."/>
            <person name="Yiu S.M."/>
            <person name="Liu S."/>
            <person name="Zhang H."/>
            <person name="Li D."/>
            <person name="Huang Y."/>
            <person name="Wang X."/>
            <person name="Yang G."/>
            <person name="Jiang Z."/>
            <person name="Wang J."/>
            <person name="Qin N."/>
            <person name="Li L."/>
            <person name="Li J."/>
            <person name="Bolund L."/>
            <person name="Kristiansen K."/>
            <person name="Wong G.K."/>
            <person name="Olson M."/>
            <person name="Zhang X."/>
            <person name="Li S."/>
            <person name="Yang H."/>
            <person name="Wang J."/>
            <person name="Wang J."/>
        </authorList>
    </citation>
    <scope>NUCLEOTIDE SEQUENCE [LARGE SCALE GENOMIC DNA]</scope>
</reference>
<proteinExistence type="predicted"/>
<dbReference type="InParanoid" id="A0A7N5KFH5"/>
<organism evidence="2 3">
    <name type="scientific">Ailuropoda melanoleuca</name>
    <name type="common">Giant panda</name>
    <dbReference type="NCBI Taxonomy" id="9646"/>
    <lineage>
        <taxon>Eukaryota</taxon>
        <taxon>Metazoa</taxon>
        <taxon>Chordata</taxon>
        <taxon>Craniata</taxon>
        <taxon>Vertebrata</taxon>
        <taxon>Euteleostomi</taxon>
        <taxon>Mammalia</taxon>
        <taxon>Eutheria</taxon>
        <taxon>Laurasiatheria</taxon>
        <taxon>Carnivora</taxon>
        <taxon>Caniformia</taxon>
        <taxon>Ursidae</taxon>
        <taxon>Ailuropoda</taxon>
    </lineage>
</organism>
<accession>A0A7N5KFH5</accession>
<reference evidence="2" key="3">
    <citation type="submission" date="2025-09" db="UniProtKB">
        <authorList>
            <consortium name="Ensembl"/>
        </authorList>
    </citation>
    <scope>IDENTIFICATION</scope>
</reference>
<feature type="region of interest" description="Disordered" evidence="1">
    <location>
        <begin position="83"/>
        <end position="134"/>
    </location>
</feature>
<protein>
    <submittedName>
        <fullName evidence="2">Uncharacterized protein</fullName>
    </submittedName>
</protein>
<keyword evidence="3" id="KW-1185">Reference proteome</keyword>
<evidence type="ECO:0000256" key="1">
    <source>
        <dbReference type="SAM" id="MobiDB-lite"/>
    </source>
</evidence>
<feature type="compositionally biased region" description="Pro residues" evidence="1">
    <location>
        <begin position="30"/>
        <end position="41"/>
    </location>
</feature>